<dbReference type="EMBL" id="CP034235">
    <property type="protein sequence ID" value="QGQ99049.1"/>
    <property type="molecule type" value="Genomic_DNA"/>
</dbReference>
<keyword evidence="3" id="KW-1185">Reference proteome</keyword>
<sequence>MMKFKSIILSFMAICLMIPNVITPVSAATSEVKVSIPKFAVEVNGKKIDNLHALYPILTYKEITYFPMTLNYAKSLGLSVQWNNKNGLSIQSLASRTPMKADKLGNNSLTKTYKAQIAAFPVQVNGQKINNTTEKYPLLVFHDITYFPMTWHFTNDLFGWSTEWNSISGYHIRGTQNPVLSDIFYDDASFLYVRSGTESIYKISKALDGKYTLLSEQENDTIMEKVQVNDEKNAAPQAVSTDGTVSLKGDNIYYKEQAIIPLESYLKKIEESKKTDSETVSGIDYNANFTKLDDANSLLSVTVLYLNHIPAPYTPHEKFEFVIHNDKASKVEGYTQWVEKLIKNQDGSFWISSSAPLKHDLDTSNFDRIAQLALIDKDGLSYNINQQLKVQDIDVLYADNQSLLIKAYNDRLAPTRPIKIDGFYSIDTQLKATKMADSIPGIGYVDINKQIFVLNPDNNTITNVTTKKSHKWWDYELRTDL</sequence>
<evidence type="ECO:0008006" key="4">
    <source>
        <dbReference type="Google" id="ProtNLM"/>
    </source>
</evidence>
<keyword evidence="1" id="KW-0732">Signal</keyword>
<dbReference type="RefSeq" id="WP_155704156.1">
    <property type="nucleotide sequence ID" value="NZ_CP034235.1"/>
</dbReference>
<organism evidence="2 3">
    <name type="scientific">Paenibacillus psychroresistens</name>
    <dbReference type="NCBI Taxonomy" id="1778678"/>
    <lineage>
        <taxon>Bacteria</taxon>
        <taxon>Bacillati</taxon>
        <taxon>Bacillota</taxon>
        <taxon>Bacilli</taxon>
        <taxon>Bacillales</taxon>
        <taxon>Paenibacillaceae</taxon>
        <taxon>Paenibacillus</taxon>
    </lineage>
</organism>
<dbReference type="Proteomes" id="UP000426246">
    <property type="component" value="Chromosome"/>
</dbReference>
<feature type="signal peptide" evidence="1">
    <location>
        <begin position="1"/>
        <end position="27"/>
    </location>
</feature>
<feature type="chain" id="PRO_5025382761" description="Copper amine oxidase-like N-terminal domain-containing protein" evidence="1">
    <location>
        <begin position="28"/>
        <end position="481"/>
    </location>
</feature>
<reference evidence="3" key="1">
    <citation type="submission" date="2018-11" db="EMBL/GenBank/DDBJ databases">
        <title>Complete genome sequence of Paenibacillus sp. ML311-T8.</title>
        <authorList>
            <person name="Nam Y.-D."/>
            <person name="Kang J."/>
            <person name="Chung W.-H."/>
            <person name="Park Y.S."/>
        </authorList>
    </citation>
    <scope>NUCLEOTIDE SEQUENCE [LARGE SCALE GENOMIC DNA]</scope>
    <source>
        <strain evidence="3">ML311-T8</strain>
    </source>
</reference>
<dbReference type="OrthoDB" id="2572860at2"/>
<accession>A0A6B8RT08</accession>
<name>A0A6B8RT08_9BACL</name>
<protein>
    <recommendedName>
        <fullName evidence="4">Copper amine oxidase-like N-terminal domain-containing protein</fullName>
    </recommendedName>
</protein>
<evidence type="ECO:0000256" key="1">
    <source>
        <dbReference type="SAM" id="SignalP"/>
    </source>
</evidence>
<dbReference type="AlphaFoldDB" id="A0A6B8RT08"/>
<evidence type="ECO:0000313" key="2">
    <source>
        <dbReference type="EMBL" id="QGQ99049.1"/>
    </source>
</evidence>
<proteinExistence type="predicted"/>
<gene>
    <name evidence="2" type="ORF">EHS13_31315</name>
</gene>
<dbReference type="KEGG" id="ppsc:EHS13_31315"/>
<evidence type="ECO:0000313" key="3">
    <source>
        <dbReference type="Proteomes" id="UP000426246"/>
    </source>
</evidence>